<protein>
    <submittedName>
        <fullName evidence="2">GLTT repeat protein</fullName>
    </submittedName>
</protein>
<accession>I4YNA3</accession>
<evidence type="ECO:0000256" key="1">
    <source>
        <dbReference type="SAM" id="SignalP"/>
    </source>
</evidence>
<dbReference type="HOGENOM" id="CLU_2465589_0_0_5"/>
<dbReference type="PATRIC" id="fig|864069.3.peg.6608"/>
<gene>
    <name evidence="2" type="ORF">MicloDRAFT_00061720</name>
</gene>
<dbReference type="Pfam" id="PF01744">
    <property type="entry name" value="GLTT"/>
    <property type="match status" value="1"/>
</dbReference>
<name>I4YNA3_9HYPH</name>
<keyword evidence="1" id="KW-0732">Signal</keyword>
<dbReference type="RefSeq" id="WP_009493904.1">
    <property type="nucleotide sequence ID" value="NZ_CP141048.1"/>
</dbReference>
<evidence type="ECO:0000313" key="3">
    <source>
        <dbReference type="Proteomes" id="UP000003947"/>
    </source>
</evidence>
<evidence type="ECO:0000313" key="2">
    <source>
        <dbReference type="EMBL" id="EIM25445.1"/>
    </source>
</evidence>
<organism evidence="2 3">
    <name type="scientific">Microvirga lotononidis</name>
    <dbReference type="NCBI Taxonomy" id="864069"/>
    <lineage>
        <taxon>Bacteria</taxon>
        <taxon>Pseudomonadati</taxon>
        <taxon>Pseudomonadota</taxon>
        <taxon>Alphaproteobacteria</taxon>
        <taxon>Hyphomicrobiales</taxon>
        <taxon>Methylobacteriaceae</taxon>
        <taxon>Microvirga</taxon>
    </lineage>
</organism>
<dbReference type="EMBL" id="JH660647">
    <property type="protein sequence ID" value="EIM25445.1"/>
    <property type="molecule type" value="Genomic_DNA"/>
</dbReference>
<dbReference type="AlphaFoldDB" id="I4YNA3"/>
<sequence length="88" mass="8740" precursor="true">MRIKTCISIFPIALGLSIATGASALEIANGLSTNGLSTNGLATNGLSTNGLSTNGLSTNGHDTTGSVSPGARLEAVILQDGAVFPLVR</sequence>
<dbReference type="InterPro" id="IPR008164">
    <property type="entry name" value="XGLTT_rpt"/>
</dbReference>
<feature type="signal peptide" evidence="1">
    <location>
        <begin position="1"/>
        <end position="24"/>
    </location>
</feature>
<dbReference type="Proteomes" id="UP000003947">
    <property type="component" value="Unassembled WGS sequence"/>
</dbReference>
<proteinExistence type="predicted"/>
<feature type="chain" id="PRO_5003698347" evidence="1">
    <location>
        <begin position="25"/>
        <end position="88"/>
    </location>
</feature>
<reference evidence="2 3" key="1">
    <citation type="submission" date="2012-02" db="EMBL/GenBank/DDBJ databases">
        <title>Improved High-Quality Draft sequence of Microvirga sp. WSM3557.</title>
        <authorList>
            <consortium name="US DOE Joint Genome Institute"/>
            <person name="Lucas S."/>
            <person name="Han J."/>
            <person name="Lapidus A."/>
            <person name="Cheng J.-F."/>
            <person name="Goodwin L."/>
            <person name="Pitluck S."/>
            <person name="Peters L."/>
            <person name="Zhang X."/>
            <person name="Detter J.C."/>
            <person name="Han C."/>
            <person name="Tapia R."/>
            <person name="Land M."/>
            <person name="Hauser L."/>
            <person name="Kyrpides N."/>
            <person name="Ivanova N."/>
            <person name="Pagani I."/>
            <person name="Brau L."/>
            <person name="Yates R."/>
            <person name="O'Hara G."/>
            <person name="Rui T."/>
            <person name="Howieson J."/>
            <person name="Reeve W."/>
            <person name="Woyke T."/>
        </authorList>
    </citation>
    <scope>NUCLEOTIDE SEQUENCE [LARGE SCALE GENOMIC DNA]</scope>
    <source>
        <strain evidence="2 3">WSM3557</strain>
    </source>
</reference>
<keyword evidence="3" id="KW-1185">Reference proteome</keyword>